<dbReference type="RefSeq" id="WP_052110119.1">
    <property type="nucleotide sequence ID" value="NZ_AVPJ01000020.1"/>
</dbReference>
<organism evidence="2 3">
    <name type="scientific">Knoellia sinensis KCTC 19936</name>
    <dbReference type="NCBI Taxonomy" id="1385520"/>
    <lineage>
        <taxon>Bacteria</taxon>
        <taxon>Bacillati</taxon>
        <taxon>Actinomycetota</taxon>
        <taxon>Actinomycetes</taxon>
        <taxon>Micrococcales</taxon>
        <taxon>Intrasporangiaceae</taxon>
        <taxon>Knoellia</taxon>
    </lineage>
</organism>
<evidence type="ECO:0000313" key="2">
    <source>
        <dbReference type="EMBL" id="KGN30293.1"/>
    </source>
</evidence>
<keyword evidence="1" id="KW-0472">Membrane</keyword>
<keyword evidence="3" id="KW-1185">Reference proteome</keyword>
<dbReference type="SUPFAM" id="SSF48619">
    <property type="entry name" value="Phospholipase A2, PLA2"/>
    <property type="match status" value="1"/>
</dbReference>
<dbReference type="EMBL" id="AVPJ01000020">
    <property type="protein sequence ID" value="KGN30293.1"/>
    <property type="molecule type" value="Genomic_DNA"/>
</dbReference>
<dbReference type="Gene3D" id="1.20.90.10">
    <property type="entry name" value="Phospholipase A2 domain"/>
    <property type="match status" value="1"/>
</dbReference>
<dbReference type="AlphaFoldDB" id="A0A0A0IZQ6"/>
<proteinExistence type="predicted"/>
<comment type="caution">
    <text evidence="2">The sequence shown here is derived from an EMBL/GenBank/DDBJ whole genome shotgun (WGS) entry which is preliminary data.</text>
</comment>
<keyword evidence="1" id="KW-0812">Transmembrane</keyword>
<reference evidence="2 3" key="1">
    <citation type="submission" date="2013-08" db="EMBL/GenBank/DDBJ databases">
        <title>The genome sequence of Knoellia sinensis.</title>
        <authorList>
            <person name="Zhu W."/>
            <person name="Wang G."/>
        </authorList>
    </citation>
    <scope>NUCLEOTIDE SEQUENCE [LARGE SCALE GENOMIC DNA]</scope>
    <source>
        <strain evidence="2 3">KCTC 19936</strain>
    </source>
</reference>
<evidence type="ECO:0008006" key="4">
    <source>
        <dbReference type="Google" id="ProtNLM"/>
    </source>
</evidence>
<evidence type="ECO:0000256" key="1">
    <source>
        <dbReference type="SAM" id="Phobius"/>
    </source>
</evidence>
<name>A0A0A0IZQ6_9MICO</name>
<dbReference type="GO" id="GO:0004623">
    <property type="term" value="F:phospholipase A2 activity"/>
    <property type="evidence" value="ECO:0007669"/>
    <property type="project" value="InterPro"/>
</dbReference>
<feature type="transmembrane region" description="Helical" evidence="1">
    <location>
        <begin position="180"/>
        <end position="198"/>
    </location>
</feature>
<evidence type="ECO:0000313" key="3">
    <source>
        <dbReference type="Proteomes" id="UP000030002"/>
    </source>
</evidence>
<gene>
    <name evidence="2" type="ORF">N802_09285</name>
</gene>
<dbReference type="GO" id="GO:0006644">
    <property type="term" value="P:phospholipid metabolic process"/>
    <property type="evidence" value="ECO:0007669"/>
    <property type="project" value="InterPro"/>
</dbReference>
<dbReference type="STRING" id="1385520.N802_09285"/>
<protein>
    <recommendedName>
        <fullName evidence="4">Phospholipase A2</fullName>
    </recommendedName>
</protein>
<sequence length="229" mass="23455">MFTSQHALRTVVVVGLTGAAGLSLAPAASSRPVPSGAAERAIAALVSDEPAIAAASMPPDFGARFGYRPAVSGELLGDPSGGCSSPVPLPDEFENACRQHDLGYDLLRYAGRSGHALAPDARRSVDTRLGVELEDSCGGRDSSWRRAECLAWAEVATGFVRINSARQGFSPPESETPLSIAPGVALGVAALGAVGLALPRLRARMGRASAASWSHSGTKSSSTFTGGAR</sequence>
<dbReference type="Proteomes" id="UP000030002">
    <property type="component" value="Unassembled WGS sequence"/>
</dbReference>
<keyword evidence="1" id="KW-1133">Transmembrane helix</keyword>
<dbReference type="GO" id="GO:0050482">
    <property type="term" value="P:arachidonate secretion"/>
    <property type="evidence" value="ECO:0007669"/>
    <property type="project" value="InterPro"/>
</dbReference>
<dbReference type="InterPro" id="IPR036444">
    <property type="entry name" value="PLipase_A2_dom_sf"/>
</dbReference>
<accession>A0A0A0IZQ6</accession>
<dbReference type="eggNOG" id="ENOG503330I">
    <property type="taxonomic scope" value="Bacteria"/>
</dbReference>